<dbReference type="InterPro" id="IPR012947">
    <property type="entry name" value="tRNA_SAD"/>
</dbReference>
<dbReference type="Gene3D" id="3.30.980.10">
    <property type="entry name" value="Threonyl-trna Synthetase, Chain A, domain 2"/>
    <property type="match status" value="1"/>
</dbReference>
<dbReference type="PROSITE" id="PS50860">
    <property type="entry name" value="AA_TRNA_LIGASE_II_ALA"/>
    <property type="match status" value="1"/>
</dbReference>
<evidence type="ECO:0000256" key="3">
    <source>
        <dbReference type="ARBA" id="ARBA00022598"/>
    </source>
</evidence>
<dbReference type="EMBL" id="PCXQ01000004">
    <property type="protein sequence ID" value="PJE50970.1"/>
    <property type="molecule type" value="Genomic_DNA"/>
</dbReference>
<dbReference type="GO" id="GO:0000049">
    <property type="term" value="F:tRNA binding"/>
    <property type="evidence" value="ECO:0007669"/>
    <property type="project" value="UniProtKB-KW"/>
</dbReference>
<dbReference type="GO" id="GO:0005737">
    <property type="term" value="C:cytoplasm"/>
    <property type="evidence" value="ECO:0007669"/>
    <property type="project" value="UniProtKB-SubCell"/>
</dbReference>
<dbReference type="InterPro" id="IPR018163">
    <property type="entry name" value="Thr/Ala-tRNA-synth_IIc_edit"/>
</dbReference>
<dbReference type="Gene3D" id="3.30.54.20">
    <property type="match status" value="1"/>
</dbReference>
<protein>
    <recommendedName>
        <fullName evidence="9">Alanine--tRNA ligase</fullName>
        <ecNumber evidence="9">6.1.1.7</ecNumber>
    </recommendedName>
    <alternativeName>
        <fullName evidence="9">Alanyl-tRNA synthetase</fullName>
        <shortName evidence="9">AlaRS</shortName>
    </alternativeName>
</protein>
<comment type="subcellular location">
    <subcellularLocation>
        <location evidence="9">Cytoplasm</location>
    </subcellularLocation>
</comment>
<keyword evidence="6 9" id="KW-0694">RNA-binding</keyword>
<dbReference type="GO" id="GO:0005524">
    <property type="term" value="F:ATP binding"/>
    <property type="evidence" value="ECO:0007669"/>
    <property type="project" value="UniProtKB-UniRule"/>
</dbReference>
<keyword evidence="9" id="KW-0963">Cytoplasm</keyword>
<dbReference type="PRINTS" id="PR00980">
    <property type="entry name" value="TRNASYNTHALA"/>
</dbReference>
<sequence>MTHQEIREKFLNFFKERGHAVVPSSSLLPDDPSVLFTTAGMQQFKKYYTGEADPIKDFGSKNTASIQKSVRTVDIEEVGDNTHATFFEMLGNFSFGGYWKKEAIQYGYDFMIKDLGISPERVVVSIFKGDHENNIPEDRESLEIWKSFGVPDDKIIFGDKEDNFWGPTGSKGPCGPTTEIYIDGVEIWNIVFNEFFCDEHKKYLPLEIKGIDTGMGLERLAVMLQGKNNVYETDLSLPVITEIRGKELYDHENNRKAERIIADHMKAAIFMISDGVLPSNSEQGYVLRRLLRRAIRYVKSLDLPDDIYKRILHVVSHDIYVGVYPELSKKQDEILEVIENERYKFSKALSNGIKEFERISSGTNVISGKDVFDLYTTFGFPVELTKELAEEKGVELDTKSFEAEMEKHKELSKAGQEKKFGGHGLILDTGELKAGNEEELKKVTRLHTATHLLHAALRKVLGEEVHQAGSDITAERLRFDFNFNRKLTDEEKKEIENLANKAVDDDLLVTMREMPYEEAVKLGALSFFKEKYPSTVKVYTVGDWDKPFSRELCGGPHVEQTGEIGRITIKKEQSVGTGIRRIRAIVE</sequence>
<dbReference type="HAMAP" id="MF_00036_B">
    <property type="entry name" value="Ala_tRNA_synth_B"/>
    <property type="match status" value="1"/>
</dbReference>
<dbReference type="EC" id="6.1.1.7" evidence="9"/>
<evidence type="ECO:0000256" key="5">
    <source>
        <dbReference type="ARBA" id="ARBA00022840"/>
    </source>
</evidence>
<evidence type="ECO:0000256" key="2">
    <source>
        <dbReference type="ARBA" id="ARBA00022555"/>
    </source>
</evidence>
<dbReference type="Proteomes" id="UP000228496">
    <property type="component" value="Unassembled WGS sequence"/>
</dbReference>
<dbReference type="InterPro" id="IPR002318">
    <property type="entry name" value="Ala-tRNA-lgiase_IIc"/>
</dbReference>
<keyword evidence="5 9" id="KW-0067">ATP-binding</keyword>
<dbReference type="Pfam" id="PF07973">
    <property type="entry name" value="tRNA_SAD"/>
    <property type="match status" value="1"/>
</dbReference>
<keyword evidence="3 9" id="KW-0436">Ligase</keyword>
<dbReference type="PANTHER" id="PTHR11777">
    <property type="entry name" value="ALANYL-TRNA SYNTHETASE"/>
    <property type="match status" value="1"/>
</dbReference>
<feature type="binding site" evidence="9">
    <location>
        <position position="447"/>
    </location>
    <ligand>
        <name>Zn(2+)</name>
        <dbReference type="ChEBI" id="CHEBI:29105"/>
    </ligand>
</feature>
<feature type="binding site" evidence="9">
    <location>
        <position position="553"/>
    </location>
    <ligand>
        <name>Zn(2+)</name>
        <dbReference type="ChEBI" id="CHEBI:29105"/>
    </ligand>
</feature>
<dbReference type="NCBIfam" id="NF002436">
    <property type="entry name" value="PRK01584.1"/>
    <property type="match status" value="1"/>
</dbReference>
<comment type="similarity">
    <text evidence="1 9">Belongs to the class-II aminoacyl-tRNA synthetase family.</text>
</comment>
<dbReference type="CDD" id="cd00673">
    <property type="entry name" value="AlaRS_core"/>
    <property type="match status" value="1"/>
</dbReference>
<dbReference type="InterPro" id="IPR018162">
    <property type="entry name" value="Ala-tRNA-ligase_IIc_anticod-bd"/>
</dbReference>
<comment type="caution">
    <text evidence="11">The sequence shown here is derived from an EMBL/GenBank/DDBJ whole genome shotgun (WGS) entry which is preliminary data.</text>
</comment>
<dbReference type="GO" id="GO:0008270">
    <property type="term" value="F:zinc ion binding"/>
    <property type="evidence" value="ECO:0007669"/>
    <property type="project" value="UniProtKB-UniRule"/>
</dbReference>
<keyword evidence="8 9" id="KW-0030">Aminoacyl-tRNA synthetase</keyword>
<dbReference type="GO" id="GO:0002161">
    <property type="term" value="F:aminoacyl-tRNA deacylase activity"/>
    <property type="evidence" value="ECO:0007669"/>
    <property type="project" value="TreeGrafter"/>
</dbReference>
<keyword evidence="7 9" id="KW-0648">Protein biosynthesis</keyword>
<dbReference type="InterPro" id="IPR023033">
    <property type="entry name" value="Ala_tRNA_ligase_euk/bac"/>
</dbReference>
<comment type="domain">
    <text evidence="9">Consists of three domains; the N-terminal catalytic domain, the editing domain and the C-terminal C-Ala domain. The editing domain removes incorrectly charged amino acids, while the C-Ala domain, along with tRNA(Ala), serves as a bridge to cooperatively bring together the editing and aminoacylation centers thus stimulating deacylation of misacylated tRNAs.</text>
</comment>
<dbReference type="SUPFAM" id="SSF55186">
    <property type="entry name" value="ThrRS/AlaRS common domain"/>
    <property type="match status" value="1"/>
</dbReference>
<dbReference type="InterPro" id="IPR045864">
    <property type="entry name" value="aa-tRNA-synth_II/BPL/LPL"/>
</dbReference>
<evidence type="ECO:0000259" key="10">
    <source>
        <dbReference type="PROSITE" id="PS50860"/>
    </source>
</evidence>
<accession>A0A2J0Q7C1</accession>
<dbReference type="GO" id="GO:0006419">
    <property type="term" value="P:alanyl-tRNA aminoacylation"/>
    <property type="evidence" value="ECO:0007669"/>
    <property type="project" value="UniProtKB-UniRule"/>
</dbReference>
<evidence type="ECO:0000256" key="8">
    <source>
        <dbReference type="ARBA" id="ARBA00023146"/>
    </source>
</evidence>
<dbReference type="InterPro" id="IPR018165">
    <property type="entry name" value="Ala-tRNA-synth_IIc_core"/>
</dbReference>
<dbReference type="Pfam" id="PF01411">
    <property type="entry name" value="tRNA-synt_2c"/>
    <property type="match status" value="1"/>
</dbReference>
<keyword evidence="9" id="KW-0862">Zinc</keyword>
<feature type="domain" description="Alanyl-transfer RNA synthetases family profile" evidence="10">
    <location>
        <begin position="1"/>
        <end position="587"/>
    </location>
</feature>
<keyword evidence="2 9" id="KW-0820">tRNA-binding</keyword>
<reference evidence="11 12" key="1">
    <citation type="submission" date="2017-09" db="EMBL/GenBank/DDBJ databases">
        <title>Depth-based differentiation of microbial function through sediment-hosted aquifers and enrichment of novel symbionts in the deep terrestrial subsurface.</title>
        <authorList>
            <person name="Probst A.J."/>
            <person name="Ladd B."/>
            <person name="Jarett J.K."/>
            <person name="Geller-Mcgrath D.E."/>
            <person name="Sieber C.M."/>
            <person name="Emerson J.B."/>
            <person name="Anantharaman K."/>
            <person name="Thomas B.C."/>
            <person name="Malmstrom R."/>
            <person name="Stieglmeier M."/>
            <person name="Klingl A."/>
            <person name="Woyke T."/>
            <person name="Ryan C.M."/>
            <person name="Banfield J.F."/>
        </authorList>
    </citation>
    <scope>NUCLEOTIDE SEQUENCE [LARGE SCALE GENOMIC DNA]</scope>
    <source>
        <strain evidence="11">CG10_big_fil_rev_8_21_14_0_10_36_16</strain>
    </source>
</reference>
<organism evidence="11 12">
    <name type="scientific">Candidatus Yanofskybacteria bacterium CG10_big_fil_rev_8_21_14_0_10_36_16</name>
    <dbReference type="NCBI Taxonomy" id="1975096"/>
    <lineage>
        <taxon>Bacteria</taxon>
        <taxon>Candidatus Yanofskyibacteriota</taxon>
    </lineage>
</organism>
<feature type="binding site" evidence="9">
    <location>
        <position position="557"/>
    </location>
    <ligand>
        <name>Zn(2+)</name>
        <dbReference type="ChEBI" id="CHEBI:29105"/>
    </ligand>
</feature>
<evidence type="ECO:0000256" key="7">
    <source>
        <dbReference type="ARBA" id="ARBA00022917"/>
    </source>
</evidence>
<evidence type="ECO:0000256" key="6">
    <source>
        <dbReference type="ARBA" id="ARBA00022884"/>
    </source>
</evidence>
<keyword evidence="4 9" id="KW-0547">Nucleotide-binding</keyword>
<evidence type="ECO:0000313" key="11">
    <source>
        <dbReference type="EMBL" id="PJE50970.1"/>
    </source>
</evidence>
<gene>
    <name evidence="9" type="primary">alaS</name>
    <name evidence="11" type="ORF">COV29_01680</name>
</gene>
<comment type="catalytic activity">
    <reaction evidence="9">
        <text>tRNA(Ala) + L-alanine + ATP = L-alanyl-tRNA(Ala) + AMP + diphosphate</text>
        <dbReference type="Rhea" id="RHEA:12540"/>
        <dbReference type="Rhea" id="RHEA-COMP:9657"/>
        <dbReference type="Rhea" id="RHEA-COMP:9923"/>
        <dbReference type="ChEBI" id="CHEBI:30616"/>
        <dbReference type="ChEBI" id="CHEBI:33019"/>
        <dbReference type="ChEBI" id="CHEBI:57972"/>
        <dbReference type="ChEBI" id="CHEBI:78442"/>
        <dbReference type="ChEBI" id="CHEBI:78497"/>
        <dbReference type="ChEBI" id="CHEBI:456215"/>
        <dbReference type="EC" id="6.1.1.7"/>
    </reaction>
</comment>
<keyword evidence="9" id="KW-0479">Metal-binding</keyword>
<dbReference type="Gene3D" id="3.30.930.10">
    <property type="entry name" value="Bira Bifunctional Protein, Domain 2"/>
    <property type="match status" value="1"/>
</dbReference>
<dbReference type="SUPFAM" id="SSF101353">
    <property type="entry name" value="Putative anticodon-binding domain of alanyl-tRNA synthetase (AlaRS)"/>
    <property type="match status" value="1"/>
</dbReference>
<dbReference type="SUPFAM" id="SSF55681">
    <property type="entry name" value="Class II aaRS and biotin synthetases"/>
    <property type="match status" value="1"/>
</dbReference>
<dbReference type="AlphaFoldDB" id="A0A2J0Q7C1"/>
<comment type="cofactor">
    <cofactor evidence="9">
        <name>Zn(2+)</name>
        <dbReference type="ChEBI" id="CHEBI:29105"/>
    </cofactor>
    <text evidence="9">Binds 1 zinc ion per subunit.</text>
</comment>
<evidence type="ECO:0000256" key="9">
    <source>
        <dbReference type="HAMAP-Rule" id="MF_00036"/>
    </source>
</evidence>
<proteinExistence type="inferred from homology"/>
<dbReference type="GO" id="GO:0004813">
    <property type="term" value="F:alanine-tRNA ligase activity"/>
    <property type="evidence" value="ECO:0007669"/>
    <property type="project" value="UniProtKB-UniRule"/>
</dbReference>
<evidence type="ECO:0000313" key="12">
    <source>
        <dbReference type="Proteomes" id="UP000228496"/>
    </source>
</evidence>
<evidence type="ECO:0000256" key="1">
    <source>
        <dbReference type="ARBA" id="ARBA00008226"/>
    </source>
</evidence>
<dbReference type="FunFam" id="3.30.980.10:FF:000004">
    <property type="entry name" value="Alanine--tRNA ligase, cytoplasmic"/>
    <property type="match status" value="1"/>
</dbReference>
<comment type="function">
    <text evidence="9">Catalyzes the attachment of alanine to tRNA(Ala) in a two-step reaction: alanine is first activated by ATP to form Ala-AMP and then transferred to the acceptor end of tRNA(Ala). Also edits incorrectly charged Ser-tRNA(Ala) and Gly-tRNA(Ala) via its editing domain.</text>
</comment>
<feature type="binding site" evidence="9">
    <location>
        <position position="451"/>
    </location>
    <ligand>
        <name>Zn(2+)</name>
        <dbReference type="ChEBI" id="CHEBI:29105"/>
    </ligand>
</feature>
<name>A0A2J0Q7C1_9BACT</name>
<dbReference type="InterPro" id="IPR050058">
    <property type="entry name" value="Ala-tRNA_ligase"/>
</dbReference>
<dbReference type="PANTHER" id="PTHR11777:SF9">
    <property type="entry name" value="ALANINE--TRNA LIGASE, CYTOPLASMIC"/>
    <property type="match status" value="1"/>
</dbReference>
<dbReference type="InterPro" id="IPR018164">
    <property type="entry name" value="Ala-tRNA-synth_IIc_N"/>
</dbReference>
<dbReference type="SMART" id="SM00863">
    <property type="entry name" value="tRNA_SAD"/>
    <property type="match status" value="1"/>
</dbReference>
<evidence type="ECO:0000256" key="4">
    <source>
        <dbReference type="ARBA" id="ARBA00022741"/>
    </source>
</evidence>